<evidence type="ECO:0000256" key="1">
    <source>
        <dbReference type="ARBA" id="ARBA00009477"/>
    </source>
</evidence>
<keyword evidence="2" id="KW-0175">Coiled coil</keyword>
<dbReference type="Gene3D" id="2.40.420.20">
    <property type="match status" value="1"/>
</dbReference>
<evidence type="ECO:0000256" key="2">
    <source>
        <dbReference type="SAM" id="Coils"/>
    </source>
</evidence>
<dbReference type="SUPFAM" id="SSF111369">
    <property type="entry name" value="HlyD-like secretion proteins"/>
    <property type="match status" value="1"/>
</dbReference>
<evidence type="ECO:0000313" key="6">
    <source>
        <dbReference type="EMBL" id="PSR55083.1"/>
    </source>
</evidence>
<dbReference type="GO" id="GO:1990281">
    <property type="term" value="C:efflux pump complex"/>
    <property type="evidence" value="ECO:0007669"/>
    <property type="project" value="TreeGrafter"/>
</dbReference>
<feature type="signal peptide" evidence="3">
    <location>
        <begin position="1"/>
        <end position="22"/>
    </location>
</feature>
<accession>A0A2T2YHU6</accession>
<gene>
    <name evidence="6" type="ORF">AHMF7605_17020</name>
</gene>
<sequence>MKTKMYLSVAVLVLALLGACQSTEKKEKVNLAGNGPMPVKVMPLQKTTHQEAIPVSGQFTTNDEAVLSFKTGGVVQNILVKEGESVRKGQLLATLNLTEIEAQVTQAKLGLEKAQRDFNRAENLFRDSVYTLEQFQNTKTALELAQQQLKAAQFNQSYSNIRAVENGIVLKKFVNPGQVVQPGDPILQTNGAGTSNWILKVGVSDKEWARIKLQDKATIETDAAPQGKLTGFVSNKSAGADPATGSFEIEIKLATKEQQKVAAGMFGKAIIYPSTPAPLWQIPYEALLDGNADKGFVFVTTDNKTARKIPVTIAAIQNQNLLISQGLENVPSLIVSGSAYLTDNTPIAIIK</sequence>
<dbReference type="EMBL" id="PYFT01000001">
    <property type="protein sequence ID" value="PSR55083.1"/>
    <property type="molecule type" value="Genomic_DNA"/>
</dbReference>
<dbReference type="InterPro" id="IPR006143">
    <property type="entry name" value="RND_pump_MFP"/>
</dbReference>
<name>A0A2T2YHU6_9BACT</name>
<organism evidence="6 7">
    <name type="scientific">Adhaeribacter arboris</name>
    <dbReference type="NCBI Taxonomy" id="2072846"/>
    <lineage>
        <taxon>Bacteria</taxon>
        <taxon>Pseudomonadati</taxon>
        <taxon>Bacteroidota</taxon>
        <taxon>Cytophagia</taxon>
        <taxon>Cytophagales</taxon>
        <taxon>Hymenobacteraceae</taxon>
        <taxon>Adhaeribacter</taxon>
    </lineage>
</organism>
<evidence type="ECO:0000259" key="4">
    <source>
        <dbReference type="Pfam" id="PF25967"/>
    </source>
</evidence>
<keyword evidence="3" id="KW-0732">Signal</keyword>
<proteinExistence type="inferred from homology"/>
<dbReference type="PANTHER" id="PTHR30469:SF15">
    <property type="entry name" value="HLYD FAMILY OF SECRETION PROTEINS"/>
    <property type="match status" value="1"/>
</dbReference>
<protein>
    <submittedName>
        <fullName evidence="6">Efflux RND transporter periplasmic adaptor subunit</fullName>
    </submittedName>
</protein>
<dbReference type="Pfam" id="PF25967">
    <property type="entry name" value="RND-MFP_C"/>
    <property type="match status" value="1"/>
</dbReference>
<feature type="coiled-coil region" evidence="2">
    <location>
        <begin position="97"/>
        <end position="152"/>
    </location>
</feature>
<comment type="similarity">
    <text evidence="1">Belongs to the membrane fusion protein (MFP) (TC 8.A.1) family.</text>
</comment>
<dbReference type="Gene3D" id="2.40.30.170">
    <property type="match status" value="1"/>
</dbReference>
<dbReference type="AlphaFoldDB" id="A0A2T2YHU6"/>
<dbReference type="InterPro" id="IPR058627">
    <property type="entry name" value="MdtA-like_C"/>
</dbReference>
<reference evidence="6 7" key="1">
    <citation type="submission" date="2018-03" db="EMBL/GenBank/DDBJ databases">
        <title>Adhaeribacter sp. HMF7605 Genome sequencing and assembly.</title>
        <authorList>
            <person name="Kang H."/>
            <person name="Kang J."/>
            <person name="Cha I."/>
            <person name="Kim H."/>
            <person name="Joh K."/>
        </authorList>
    </citation>
    <scope>NUCLEOTIDE SEQUENCE [LARGE SCALE GENOMIC DNA]</scope>
    <source>
        <strain evidence="6 7">HMF7605</strain>
    </source>
</reference>
<dbReference type="PROSITE" id="PS51257">
    <property type="entry name" value="PROKAR_LIPOPROTEIN"/>
    <property type="match status" value="1"/>
</dbReference>
<dbReference type="RefSeq" id="WP_106931261.1">
    <property type="nucleotide sequence ID" value="NZ_PYFT01000001.1"/>
</dbReference>
<dbReference type="PANTHER" id="PTHR30469">
    <property type="entry name" value="MULTIDRUG RESISTANCE PROTEIN MDTA"/>
    <property type="match status" value="1"/>
</dbReference>
<dbReference type="Proteomes" id="UP000240357">
    <property type="component" value="Unassembled WGS sequence"/>
</dbReference>
<feature type="domain" description="Multidrug resistance protein MdtA-like C-terminal permuted SH3" evidence="4">
    <location>
        <begin position="282"/>
        <end position="337"/>
    </location>
</feature>
<dbReference type="Gene3D" id="2.40.50.100">
    <property type="match status" value="1"/>
</dbReference>
<evidence type="ECO:0000259" key="5">
    <source>
        <dbReference type="Pfam" id="PF25973"/>
    </source>
</evidence>
<comment type="caution">
    <text evidence="6">The sequence shown here is derived from an EMBL/GenBank/DDBJ whole genome shotgun (WGS) entry which is preliminary data.</text>
</comment>
<dbReference type="InterPro" id="IPR058647">
    <property type="entry name" value="BSH_CzcB-like"/>
</dbReference>
<keyword evidence="7" id="KW-1185">Reference proteome</keyword>
<dbReference type="OrthoDB" id="9798190at2"/>
<dbReference type="NCBIfam" id="TIGR01730">
    <property type="entry name" value="RND_mfp"/>
    <property type="match status" value="1"/>
</dbReference>
<feature type="domain" description="CzcB-like barrel-sandwich hybrid" evidence="5">
    <location>
        <begin position="67"/>
        <end position="186"/>
    </location>
</feature>
<dbReference type="Gene3D" id="1.10.287.470">
    <property type="entry name" value="Helix hairpin bin"/>
    <property type="match status" value="1"/>
</dbReference>
<feature type="chain" id="PRO_5015653235" evidence="3">
    <location>
        <begin position="23"/>
        <end position="351"/>
    </location>
</feature>
<evidence type="ECO:0000313" key="7">
    <source>
        <dbReference type="Proteomes" id="UP000240357"/>
    </source>
</evidence>
<dbReference type="GO" id="GO:0015562">
    <property type="term" value="F:efflux transmembrane transporter activity"/>
    <property type="evidence" value="ECO:0007669"/>
    <property type="project" value="TreeGrafter"/>
</dbReference>
<evidence type="ECO:0000256" key="3">
    <source>
        <dbReference type="SAM" id="SignalP"/>
    </source>
</evidence>
<dbReference type="Pfam" id="PF25973">
    <property type="entry name" value="BSH_CzcB"/>
    <property type="match status" value="1"/>
</dbReference>